<dbReference type="Gene3D" id="1.10.10.970">
    <property type="entry name" value="RNA 2'-phosphotransferase, Tpt1/KptA family, N-terminal domain"/>
    <property type="match status" value="1"/>
</dbReference>
<evidence type="ECO:0000256" key="2">
    <source>
        <dbReference type="ARBA" id="ARBA00022679"/>
    </source>
</evidence>
<keyword evidence="2 5" id="KW-0808">Transferase</keyword>
<dbReference type="EC" id="2.7.1.-" evidence="5"/>
<protein>
    <recommendedName>
        <fullName evidence="5">Probable RNA 2'-phosphotransferase</fullName>
        <ecNumber evidence="5">2.7.1.-</ecNumber>
    </recommendedName>
</protein>
<name>A0A9N7JNV5_CLOSE</name>
<evidence type="ECO:0000256" key="5">
    <source>
        <dbReference type="HAMAP-Rule" id="MF_00299"/>
    </source>
</evidence>
<dbReference type="InterPro" id="IPR022928">
    <property type="entry name" value="RNA_2'-PTrans_KptA"/>
</dbReference>
<dbReference type="PANTHER" id="PTHR12684">
    <property type="entry name" value="PUTATIVE PHOSPHOTRANSFERASE"/>
    <property type="match status" value="1"/>
</dbReference>
<dbReference type="GO" id="GO:0003950">
    <property type="term" value="F:NAD+ poly-ADP-ribosyltransferase activity"/>
    <property type="evidence" value="ECO:0007669"/>
    <property type="project" value="InterPro"/>
</dbReference>
<dbReference type="AlphaFoldDB" id="A0A9N7JNV5"/>
<accession>A0A9N7JNV5</accession>
<sequence>MNHINYLGLSKEISYALRHAPWEYELELDENGWVSAEQLLTALNESDKWENVTLEDLEHMIENSDKKRHELVEGRIRAIYGHSIPKKIVKESTEPPAILYHGTVRRFIKSIEDKGLLPKGRQYVHLSNDIKTALQVGKRHDNKPIILEISKKYINNLLNNINNAVKRRNEPAEIK</sequence>
<evidence type="ECO:0000313" key="7">
    <source>
        <dbReference type="Proteomes" id="UP000280586"/>
    </source>
</evidence>
<dbReference type="SUPFAM" id="SSF56399">
    <property type="entry name" value="ADP-ribosylation"/>
    <property type="match status" value="1"/>
</dbReference>
<reference evidence="6 7" key="1">
    <citation type="submission" date="2017-09" db="EMBL/GenBank/DDBJ databases">
        <authorList>
            <person name="Thomas P."/>
            <person name="Seyboldt C."/>
        </authorList>
    </citation>
    <scope>NUCLEOTIDE SEQUENCE [LARGE SCALE GENOMIC DNA]</scope>
    <source>
        <strain evidence="6 7">DSM 7534</strain>
    </source>
</reference>
<dbReference type="GeneID" id="303560156"/>
<evidence type="ECO:0000256" key="4">
    <source>
        <dbReference type="ARBA" id="ARBA00025212"/>
    </source>
</evidence>
<evidence type="ECO:0000256" key="1">
    <source>
        <dbReference type="ARBA" id="ARBA00009836"/>
    </source>
</evidence>
<dbReference type="KEGG" id="csep:CP523_05645"/>
<dbReference type="GO" id="GO:0006388">
    <property type="term" value="P:tRNA splicing, via endonucleolytic cleavage and ligation"/>
    <property type="evidence" value="ECO:0007669"/>
    <property type="project" value="UniProtKB-UniRule"/>
</dbReference>
<dbReference type="Pfam" id="PF01885">
    <property type="entry name" value="PTS_2-RNA"/>
    <property type="match status" value="1"/>
</dbReference>
<dbReference type="Proteomes" id="UP000280586">
    <property type="component" value="Chromosome"/>
</dbReference>
<dbReference type="InterPro" id="IPR042081">
    <property type="entry name" value="RNA_2'-PTrans_C"/>
</dbReference>
<comment type="similarity">
    <text evidence="1 5">Belongs to the KptA/TPT1 family.</text>
</comment>
<evidence type="ECO:0000256" key="3">
    <source>
        <dbReference type="ARBA" id="ARBA00023027"/>
    </source>
</evidence>
<gene>
    <name evidence="5" type="primary">kptA</name>
    <name evidence="6" type="ORF">CP523_05645</name>
</gene>
<dbReference type="GO" id="GO:0000215">
    <property type="term" value="F:tRNA 2'-phosphotransferase activity"/>
    <property type="evidence" value="ECO:0007669"/>
    <property type="project" value="TreeGrafter"/>
</dbReference>
<organism evidence="6 7">
    <name type="scientific">Clostridium septicum</name>
    <dbReference type="NCBI Taxonomy" id="1504"/>
    <lineage>
        <taxon>Bacteria</taxon>
        <taxon>Bacillati</taxon>
        <taxon>Bacillota</taxon>
        <taxon>Clostridia</taxon>
        <taxon>Eubacteriales</taxon>
        <taxon>Clostridiaceae</taxon>
        <taxon>Clostridium</taxon>
    </lineage>
</organism>
<keyword evidence="3 5" id="KW-0520">NAD</keyword>
<dbReference type="InterPro" id="IPR042080">
    <property type="entry name" value="RNA_2'-PTrans_N"/>
</dbReference>
<dbReference type="RefSeq" id="WP_341466915.1">
    <property type="nucleotide sequence ID" value="NZ_CP023671.1"/>
</dbReference>
<comment type="function">
    <text evidence="4 5">Removes the 2'-phosphate from RNA via an intermediate in which the phosphate is ADP-ribosylated by NAD followed by a presumed transesterification to release the RNA and generate ADP-ribose 1''-2''-cyclic phosphate (APPR&gt;P). May function as an ADP-ribosylase.</text>
</comment>
<dbReference type="InterPro" id="IPR002745">
    <property type="entry name" value="Ptrans_KptA/Tpt1"/>
</dbReference>
<dbReference type="HAMAP" id="MF_00299">
    <property type="entry name" value="KptA"/>
    <property type="match status" value="1"/>
</dbReference>
<dbReference type="EMBL" id="CP023671">
    <property type="protein sequence ID" value="AYE35830.1"/>
    <property type="molecule type" value="Genomic_DNA"/>
</dbReference>
<evidence type="ECO:0000313" key="6">
    <source>
        <dbReference type="EMBL" id="AYE35830.1"/>
    </source>
</evidence>
<proteinExistence type="inferred from homology"/>
<dbReference type="PANTHER" id="PTHR12684:SF2">
    <property type="entry name" value="TRNA 2'-PHOSPHOTRANSFERASE 1"/>
    <property type="match status" value="1"/>
</dbReference>
<dbReference type="Gene3D" id="3.20.170.30">
    <property type="match status" value="1"/>
</dbReference>